<keyword evidence="2" id="KW-1185">Reference proteome</keyword>
<name>A0ABV2AC37_9GAMM</name>
<dbReference type="EMBL" id="JBEPIJ010000015">
    <property type="protein sequence ID" value="MES0874802.1"/>
    <property type="molecule type" value="Genomic_DNA"/>
</dbReference>
<dbReference type="Proteomes" id="UP001465331">
    <property type="component" value="Unassembled WGS sequence"/>
</dbReference>
<comment type="caution">
    <text evidence="1">The sequence shown here is derived from an EMBL/GenBank/DDBJ whole genome shotgun (WGS) entry which is preliminary data.</text>
</comment>
<evidence type="ECO:0000313" key="2">
    <source>
        <dbReference type="Proteomes" id="UP001465331"/>
    </source>
</evidence>
<organism evidence="1 2">
    <name type="scientific">Sinimarinibacterium thermocellulolyticum</name>
    <dbReference type="NCBI Taxonomy" id="3170016"/>
    <lineage>
        <taxon>Bacteria</taxon>
        <taxon>Pseudomonadati</taxon>
        <taxon>Pseudomonadota</taxon>
        <taxon>Gammaproteobacteria</taxon>
        <taxon>Nevskiales</taxon>
        <taxon>Nevskiaceae</taxon>
        <taxon>Sinimarinibacterium</taxon>
    </lineage>
</organism>
<evidence type="ECO:0008006" key="3">
    <source>
        <dbReference type="Google" id="ProtNLM"/>
    </source>
</evidence>
<sequence>MSALWQLSFPMYPQIVRWTLDHKRLDYHGHMLPPEFPLRFLAAQPRGLRQWLRRWQAHPGTAWVRRIFAVHRRRLELPV</sequence>
<accession>A0ABV2AC37</accession>
<reference evidence="1 2" key="1">
    <citation type="submission" date="2024-06" db="EMBL/GenBank/DDBJ databases">
        <authorList>
            <person name="Li Z."/>
            <person name="Jiang Y."/>
        </authorList>
    </citation>
    <scope>NUCLEOTIDE SEQUENCE [LARGE SCALE GENOMIC DNA]</scope>
    <source>
        <strain evidence="1 2">HSW-8</strain>
    </source>
</reference>
<evidence type="ECO:0000313" key="1">
    <source>
        <dbReference type="EMBL" id="MES0874802.1"/>
    </source>
</evidence>
<dbReference type="RefSeq" id="WP_352890186.1">
    <property type="nucleotide sequence ID" value="NZ_JBEPIJ010000015.1"/>
</dbReference>
<proteinExistence type="predicted"/>
<protein>
    <recommendedName>
        <fullName evidence="3">Amidohydrolase</fullName>
    </recommendedName>
</protein>
<gene>
    <name evidence="1" type="ORF">ABSH63_12430</name>
</gene>